<keyword evidence="4" id="KW-1185">Reference proteome</keyword>
<dbReference type="InterPro" id="IPR029052">
    <property type="entry name" value="Metallo-depent_PP-like"/>
</dbReference>
<organism evidence="3 4">
    <name type="scientific">Haemaphysalis longicornis</name>
    <name type="common">Bush tick</name>
    <dbReference type="NCBI Taxonomy" id="44386"/>
    <lineage>
        <taxon>Eukaryota</taxon>
        <taxon>Metazoa</taxon>
        <taxon>Ecdysozoa</taxon>
        <taxon>Arthropoda</taxon>
        <taxon>Chelicerata</taxon>
        <taxon>Arachnida</taxon>
        <taxon>Acari</taxon>
        <taxon>Parasitiformes</taxon>
        <taxon>Ixodida</taxon>
        <taxon>Ixodoidea</taxon>
        <taxon>Ixodidae</taxon>
        <taxon>Haemaphysalinae</taxon>
        <taxon>Haemaphysalis</taxon>
    </lineage>
</organism>
<dbReference type="PANTHER" id="PTHR12905:SF0">
    <property type="entry name" value="CALCINEURIN-LIKE PHOSPHOESTERASE DOMAIN-CONTAINING PROTEIN"/>
    <property type="match status" value="1"/>
</dbReference>
<evidence type="ECO:0000256" key="1">
    <source>
        <dbReference type="ARBA" id="ARBA00007993"/>
    </source>
</evidence>
<evidence type="ECO:0000313" key="3">
    <source>
        <dbReference type="EMBL" id="KAH9380728.1"/>
    </source>
</evidence>
<name>A0A9J6H144_HAELO</name>
<sequence>MCAAVAVHPLSHDSDSAWARLKPNQTVRAVAPLALDTPVRDDAVRFVCISDTHNCGGRGTLHAVPAGDVLLHAGDFTMVGSAEEVDAFNAFLGTLPHRHKIVIAGNHELSFDPDTTWLAASREPAVVDEAVAAMKRRLGNCTYLQDAEVTVFGLKVYGSPWQPCHNHWAFNLQRGRALLDKWERIPVDTDVLLTHTPPIGHGDLCVLDQHVGCVELLSVVQNRVRPRYHVFGHIHEVPSQNTAFPQQLNEDGQESQMNQADT</sequence>
<dbReference type="Gene3D" id="3.60.21.10">
    <property type="match status" value="1"/>
</dbReference>
<dbReference type="Pfam" id="PF00149">
    <property type="entry name" value="Metallophos"/>
    <property type="match status" value="1"/>
</dbReference>
<dbReference type="VEuPathDB" id="VectorBase:HLOH_065117"/>
<dbReference type="AlphaFoldDB" id="A0A9J6H144"/>
<dbReference type="CDD" id="cd07379">
    <property type="entry name" value="MPP_239FB"/>
    <property type="match status" value="1"/>
</dbReference>
<evidence type="ECO:0000313" key="4">
    <source>
        <dbReference type="Proteomes" id="UP000821853"/>
    </source>
</evidence>
<evidence type="ECO:0000259" key="2">
    <source>
        <dbReference type="Pfam" id="PF00149"/>
    </source>
</evidence>
<accession>A0A9J6H144</accession>
<dbReference type="GO" id="GO:0016787">
    <property type="term" value="F:hydrolase activity"/>
    <property type="evidence" value="ECO:0007669"/>
    <property type="project" value="InterPro"/>
</dbReference>
<feature type="domain" description="Calcineurin-like phosphoesterase" evidence="2">
    <location>
        <begin position="45"/>
        <end position="236"/>
    </location>
</feature>
<reference evidence="3 4" key="1">
    <citation type="journal article" date="2020" name="Cell">
        <title>Large-Scale Comparative Analyses of Tick Genomes Elucidate Their Genetic Diversity and Vector Capacities.</title>
        <authorList>
            <consortium name="Tick Genome and Microbiome Consortium (TIGMIC)"/>
            <person name="Jia N."/>
            <person name="Wang J."/>
            <person name="Shi W."/>
            <person name="Du L."/>
            <person name="Sun Y."/>
            <person name="Zhan W."/>
            <person name="Jiang J.F."/>
            <person name="Wang Q."/>
            <person name="Zhang B."/>
            <person name="Ji P."/>
            <person name="Bell-Sakyi L."/>
            <person name="Cui X.M."/>
            <person name="Yuan T.T."/>
            <person name="Jiang B.G."/>
            <person name="Yang W.F."/>
            <person name="Lam T.T."/>
            <person name="Chang Q.C."/>
            <person name="Ding S.J."/>
            <person name="Wang X.J."/>
            <person name="Zhu J.G."/>
            <person name="Ruan X.D."/>
            <person name="Zhao L."/>
            <person name="Wei J.T."/>
            <person name="Ye R.Z."/>
            <person name="Que T.C."/>
            <person name="Du C.H."/>
            <person name="Zhou Y.H."/>
            <person name="Cheng J.X."/>
            <person name="Dai P.F."/>
            <person name="Guo W.B."/>
            <person name="Han X.H."/>
            <person name="Huang E.J."/>
            <person name="Li L.F."/>
            <person name="Wei W."/>
            <person name="Gao Y.C."/>
            <person name="Liu J.Z."/>
            <person name="Shao H.Z."/>
            <person name="Wang X."/>
            <person name="Wang C.C."/>
            <person name="Yang T.C."/>
            <person name="Huo Q.B."/>
            <person name="Li W."/>
            <person name="Chen H.Y."/>
            <person name="Chen S.E."/>
            <person name="Zhou L.G."/>
            <person name="Ni X.B."/>
            <person name="Tian J.H."/>
            <person name="Sheng Y."/>
            <person name="Liu T."/>
            <person name="Pan Y.S."/>
            <person name="Xia L.Y."/>
            <person name="Li J."/>
            <person name="Zhao F."/>
            <person name="Cao W.C."/>
        </authorList>
    </citation>
    <scope>NUCLEOTIDE SEQUENCE [LARGE SCALE GENOMIC DNA]</scope>
    <source>
        <strain evidence="3">HaeL-2018</strain>
    </source>
</reference>
<comment type="similarity">
    <text evidence="1">Belongs to the UPF0046 family.</text>
</comment>
<dbReference type="InterPro" id="IPR051693">
    <property type="entry name" value="UPF0046_metallophosphoest"/>
</dbReference>
<dbReference type="InterPro" id="IPR004843">
    <property type="entry name" value="Calcineurin-like_PHP"/>
</dbReference>
<dbReference type="PANTHER" id="PTHR12905">
    <property type="entry name" value="METALLOPHOSPHOESTERASE"/>
    <property type="match status" value="1"/>
</dbReference>
<dbReference type="SUPFAM" id="SSF56300">
    <property type="entry name" value="Metallo-dependent phosphatases"/>
    <property type="match status" value="1"/>
</dbReference>
<dbReference type="EMBL" id="JABSTR010000010">
    <property type="protein sequence ID" value="KAH9380728.1"/>
    <property type="molecule type" value="Genomic_DNA"/>
</dbReference>
<dbReference type="Proteomes" id="UP000821853">
    <property type="component" value="Chromosome 8"/>
</dbReference>
<comment type="caution">
    <text evidence="3">The sequence shown here is derived from an EMBL/GenBank/DDBJ whole genome shotgun (WGS) entry which is preliminary data.</text>
</comment>
<proteinExistence type="inferred from homology"/>
<protein>
    <recommendedName>
        <fullName evidence="2">Calcineurin-like phosphoesterase domain-containing protein</fullName>
    </recommendedName>
</protein>
<gene>
    <name evidence="3" type="ORF">HPB48_008890</name>
</gene>
<dbReference type="OrthoDB" id="630188at2759"/>
<dbReference type="OMA" id="HTPPYGI"/>